<evidence type="ECO:0000259" key="3">
    <source>
        <dbReference type="PROSITE" id="PS50911"/>
    </source>
</evidence>
<dbReference type="GeneID" id="94288433"/>
<reference evidence="4 5" key="1">
    <citation type="submission" date="2021-02" db="EMBL/GenBank/DDBJ databases">
        <title>Porcisia hertigi Genome sequencing and assembly.</title>
        <authorList>
            <person name="Almutairi H."/>
            <person name="Gatherer D."/>
        </authorList>
    </citation>
    <scope>NUCLEOTIDE SEQUENCE [LARGE SCALE GENOMIC DNA]</scope>
    <source>
        <strain evidence="4 5">C119</strain>
    </source>
</reference>
<accession>A0A836L1K6</accession>
<keyword evidence="2" id="KW-0472">Membrane</keyword>
<dbReference type="Gene3D" id="3.90.1720.10">
    <property type="entry name" value="endopeptidase domain like (from Nostoc punctiforme)"/>
    <property type="match status" value="1"/>
</dbReference>
<dbReference type="GO" id="GO:0016874">
    <property type="term" value="F:ligase activity"/>
    <property type="evidence" value="ECO:0007669"/>
    <property type="project" value="TreeGrafter"/>
</dbReference>
<feature type="domain" description="Peptidase C51" evidence="3">
    <location>
        <begin position="179"/>
        <end position="325"/>
    </location>
</feature>
<dbReference type="InterPro" id="IPR038765">
    <property type="entry name" value="Papain-like_cys_pep_sf"/>
</dbReference>
<sequence length="379" mass="42013">MRHRRAPSTTAKRSHDVAAARDPCPSLSSSPKPASEREKMFSRARKELDQDNAELCDAYALQIRNEAKDEKQRRGPYGRARCSPSIFVGLLIWAAIGLVVYIKVDYTDMKKGADPLSMANDTELSSLPDGCRDHQCLQDNGGELFGAVLGAHNGVLAYSNCHSETCISLINHHMEIPLPPAARTALDSPHAMTRLMKTGMKWQCVEYARRYWMLRGTPTPSVFGSVEGAADIWDNITHVTLLDNTTTVPLLKFQNGARLSHGGSAPRVGDLLIYPRDTKGLFPYGHVAVVVGVEMNSTVEATEAYMDTMASAPQPHQRRGLVYVAEQNWDSVRWPAPYHNYSRSLPLVVVVSAEGHPLQYTIEDSFHGIQGWARYDHVS</sequence>
<keyword evidence="2" id="KW-1133">Transmembrane helix</keyword>
<comment type="caution">
    <text evidence="4">The sequence shown here is derived from an EMBL/GenBank/DDBJ whole genome shotgun (WGS) entry which is preliminary data.</text>
</comment>
<evidence type="ECO:0000256" key="1">
    <source>
        <dbReference type="SAM" id="MobiDB-lite"/>
    </source>
</evidence>
<evidence type="ECO:0000313" key="4">
    <source>
        <dbReference type="EMBL" id="KAG5495261.1"/>
    </source>
</evidence>
<name>A0A836L1K6_9TRYP</name>
<dbReference type="EMBL" id="JAFJZO010000033">
    <property type="protein sequence ID" value="KAG5495261.1"/>
    <property type="molecule type" value="Genomic_DNA"/>
</dbReference>
<dbReference type="InterPro" id="IPR007921">
    <property type="entry name" value="CHAP_dom"/>
</dbReference>
<keyword evidence="2" id="KW-0812">Transmembrane</keyword>
<dbReference type="PANTHER" id="PTHR30094">
    <property type="entry name" value="BIFUNCTIONAL GLUTATHIONYLSPERMIDINE SYNTHETASE/AMIDASE-RELATED"/>
    <property type="match status" value="1"/>
</dbReference>
<dbReference type="OrthoDB" id="299748at2759"/>
<dbReference type="RefSeq" id="XP_067754513.1">
    <property type="nucleotide sequence ID" value="XM_067898356.1"/>
</dbReference>
<organism evidence="4 5">
    <name type="scientific">Porcisia hertigi</name>
    <dbReference type="NCBI Taxonomy" id="2761500"/>
    <lineage>
        <taxon>Eukaryota</taxon>
        <taxon>Discoba</taxon>
        <taxon>Euglenozoa</taxon>
        <taxon>Kinetoplastea</taxon>
        <taxon>Metakinetoplastina</taxon>
        <taxon>Trypanosomatida</taxon>
        <taxon>Trypanosomatidae</taxon>
        <taxon>Leishmaniinae</taxon>
        <taxon>Porcisia</taxon>
    </lineage>
</organism>
<dbReference type="PROSITE" id="PS50911">
    <property type="entry name" value="CHAP"/>
    <property type="match status" value="1"/>
</dbReference>
<evidence type="ECO:0000313" key="5">
    <source>
        <dbReference type="Proteomes" id="UP000674318"/>
    </source>
</evidence>
<dbReference type="Proteomes" id="UP000674318">
    <property type="component" value="Unassembled WGS sequence"/>
</dbReference>
<proteinExistence type="predicted"/>
<dbReference type="InterPro" id="IPR051705">
    <property type="entry name" value="Gsp_Synthetase/Amidase"/>
</dbReference>
<dbReference type="KEGG" id="phet:94288433"/>
<dbReference type="SUPFAM" id="SSF54001">
    <property type="entry name" value="Cysteine proteinases"/>
    <property type="match status" value="1"/>
</dbReference>
<evidence type="ECO:0000256" key="2">
    <source>
        <dbReference type="SAM" id="Phobius"/>
    </source>
</evidence>
<feature type="transmembrane region" description="Helical" evidence="2">
    <location>
        <begin position="82"/>
        <end position="102"/>
    </location>
</feature>
<feature type="region of interest" description="Disordered" evidence="1">
    <location>
        <begin position="1"/>
        <end position="42"/>
    </location>
</feature>
<dbReference type="AlphaFoldDB" id="A0A836L1K6"/>
<dbReference type="Pfam" id="PF05257">
    <property type="entry name" value="CHAP"/>
    <property type="match status" value="1"/>
</dbReference>
<keyword evidence="5" id="KW-1185">Reference proteome</keyword>
<protein>
    <recommendedName>
        <fullName evidence="3">Peptidase C51 domain-containing protein</fullName>
    </recommendedName>
</protein>
<gene>
    <name evidence="4" type="ORF">JKF63_02316</name>
</gene>
<dbReference type="PANTHER" id="PTHR30094:SF14">
    <property type="entry name" value="D-ALANYL-GLYCYL ENDOPEPTIDASE-LIKE PROTEIN"/>
    <property type="match status" value="1"/>
</dbReference>